<evidence type="ECO:0000256" key="1">
    <source>
        <dbReference type="SAM" id="SignalP"/>
    </source>
</evidence>
<keyword evidence="4" id="KW-1185">Reference proteome</keyword>
<name>A0ABU8S9H6_9SPHN</name>
<dbReference type="PANTHER" id="PTHR46284">
    <property type="entry name" value="PROTEIN KINESIN LIGHT CHAIN-RELATED 3"/>
    <property type="match status" value="1"/>
</dbReference>
<dbReference type="Gene3D" id="1.25.40.10">
    <property type="entry name" value="Tetratricopeptide repeat domain"/>
    <property type="match status" value="2"/>
</dbReference>
<dbReference type="Pfam" id="PF12770">
    <property type="entry name" value="CHAT"/>
    <property type="match status" value="1"/>
</dbReference>
<reference evidence="3 4" key="1">
    <citation type="submission" date="2024-03" db="EMBL/GenBank/DDBJ databases">
        <authorList>
            <person name="Jo J.-H."/>
        </authorList>
    </citation>
    <scope>NUCLEOTIDE SEQUENCE [LARGE SCALE GENOMIC DNA]</scope>
    <source>
        <strain evidence="3 4">AS3R-12</strain>
    </source>
</reference>
<organism evidence="3 4">
    <name type="scientific">Novosphingobium aquae</name>
    <dbReference type="NCBI Taxonomy" id="3133435"/>
    <lineage>
        <taxon>Bacteria</taxon>
        <taxon>Pseudomonadati</taxon>
        <taxon>Pseudomonadota</taxon>
        <taxon>Alphaproteobacteria</taxon>
        <taxon>Sphingomonadales</taxon>
        <taxon>Sphingomonadaceae</taxon>
        <taxon>Novosphingobium</taxon>
    </lineage>
</organism>
<dbReference type="Proteomes" id="UP001379235">
    <property type="component" value="Unassembled WGS sequence"/>
</dbReference>
<sequence>MACLLAILPAAGFAPFAVAAPAPAAAEQAGIPAGVARLQKMDPGENPAAYIALAQANLAEAKSRRNPDPLTIAERQVDLADGLLAGEQLDAVAENLVAALPGLESGGAKTRNAYLRALLANGGVLHARGSYAAAATDLRKAVDGLRASSAAQRDRLLAEGLAALGLAEVQMGKVDPAMGEVDEALILLKGLKPVPGILPQVYSVKVEVLNTAGKTAEALEVARKGIAESEALLKPGDARIANLYGSMATLLVQQNRPTEALAIARRAFEGLELARGGPTATSAMIRAIASTALIQGGKFDEAEPFLAQALPIMDAKMGVAHPQTLQVREIYARVLQRLGRGREAIGIQQQLLKTRDEALPRLHADRMTGRVNLAVIAMRIGEFKIATAAMDEGLALRREAVPTVHPEFLAERALALHIRALDGQGGAALAKEAHTVLGGLRQIMDLDLDAPTPNGAHAGMLYVGESLFRSGDKDGAFRAQQWTARTSVDDAVALTRINRAVAGEQASLAVLADRKNLLVQRAAILSSVDAQLREPDAQFDLARANQQMEAVDGKLAKASAFLTAAGVPFQRFRESGIAEVRQRIGRDDLFVMISRMTDRYMITAISRNGEWQYLTKLNSREIDVLVNKIRRSLAGAGDLADFDRASVDQLYGELFSPEVQAALGKSRNLLVSSNGKPAALPFALMPDRKGGSGFLIDRIPVTRLPGAPQESAPTSRRQNVPGKFVGLGDIAQSAPAAGSGTPRRGADALARLPALPGAAGELTEIARAVGDKTPLMLTGARATEANFRNVKLPRGGVLAFATHGLVSGEIPGLREPALLLSESPGDDGLLTASEIARLDLPASWVILSACNTAAGSGPDAASLSGLAQAFILAGADRIIATHWPVRDDVASAITAGTLRYSGKGTSPAEALQRSLSDWRKGAGAKAHPSLWAAFELVRP</sequence>
<accession>A0ABU8S9H6</accession>
<evidence type="ECO:0000313" key="3">
    <source>
        <dbReference type="EMBL" id="MEJ6010571.1"/>
    </source>
</evidence>
<proteinExistence type="predicted"/>
<keyword evidence="1" id="KW-0732">Signal</keyword>
<dbReference type="EMBL" id="JBBHJY010000005">
    <property type="protein sequence ID" value="MEJ6010571.1"/>
    <property type="molecule type" value="Genomic_DNA"/>
</dbReference>
<dbReference type="InterPro" id="IPR011990">
    <property type="entry name" value="TPR-like_helical_dom_sf"/>
</dbReference>
<feature type="chain" id="PRO_5047063697" evidence="1">
    <location>
        <begin position="20"/>
        <end position="939"/>
    </location>
</feature>
<dbReference type="SUPFAM" id="SSF48452">
    <property type="entry name" value="TPR-like"/>
    <property type="match status" value="2"/>
</dbReference>
<gene>
    <name evidence="3" type="ORF">WG900_11660</name>
</gene>
<evidence type="ECO:0000259" key="2">
    <source>
        <dbReference type="Pfam" id="PF12770"/>
    </source>
</evidence>
<dbReference type="PANTHER" id="PTHR46284:SF5">
    <property type="entry name" value="PROTEIN KINESIN LIGHT CHAIN-RELATED 3"/>
    <property type="match status" value="1"/>
</dbReference>
<protein>
    <submittedName>
        <fullName evidence="3">CHAT domain-containing tetratricopeptide repeat protein</fullName>
    </submittedName>
</protein>
<comment type="caution">
    <text evidence="3">The sequence shown here is derived from an EMBL/GenBank/DDBJ whole genome shotgun (WGS) entry which is preliminary data.</text>
</comment>
<evidence type="ECO:0000313" key="4">
    <source>
        <dbReference type="Proteomes" id="UP001379235"/>
    </source>
</evidence>
<feature type="signal peptide" evidence="1">
    <location>
        <begin position="1"/>
        <end position="19"/>
    </location>
</feature>
<dbReference type="InterPro" id="IPR024983">
    <property type="entry name" value="CHAT_dom"/>
</dbReference>
<dbReference type="RefSeq" id="WP_339967293.1">
    <property type="nucleotide sequence ID" value="NZ_JBBHJY010000005.1"/>
</dbReference>
<feature type="domain" description="CHAT" evidence="2">
    <location>
        <begin position="646"/>
        <end position="937"/>
    </location>
</feature>